<keyword evidence="2 4" id="KW-0378">Hydrolase</keyword>
<dbReference type="EMBL" id="JAGIOL010000001">
    <property type="protein sequence ID" value="MBP2435431.1"/>
    <property type="molecule type" value="Genomic_DNA"/>
</dbReference>
<sequence>MSTDDLIAQLSLFEKAALLSGENTWQTRAIPRLGIESIFLSDGPHGVRKQTGSGDHLGIAASLPATCFPTAATVANSWDASLAEDIGTALGREASEQGVHVLLGPGLNIKRSPLGGRSFEYFSEDPEVAGVMAAAYVRGIQSQHVAATPKHFAANSQELRRMASDSILDERTLREIYLSAFETVVREAKPWAIMSAYNRVCGEYAHENPHLLQDVLRDEWGFDGAVISDWGGSNDAVRAVAAGGTLEMPSPGFTSARDIVSAVEQGVLAENDLDQRVAELLDLITRVTQRPSPGGVDQASHHALARRAASESAVLLRNQDGILPLAEGTDVAFIGEFATVPRYQGAGSSLVNATNVTNLVAAARSSSLSVSAYAQGFRRDGTPDDVLIAEAVRAAAVAEVAIVCLGLPENAESEGLDRETLSIPGNQIELLRAVSAVNNRVVVIISAGGAVEMPWADGTPAVIHAYLGGQAGAEGLVDVLTGTVTPSGKLAETLPRTLGDTPTARDFPATGPAAEYREGPFVGYRYYETADIDVAFEFGFGLSYTTFSYRDISVSESEVTFSIENTGTFTGAEIAQVYVARHGDSSVVRPVSELRGFAKVRLEPGEARTLSIPLGERAFRFYDVETQTWQVEAGTYEIRVGASVRDIRLAAAMEIAGTVPAGVLRTELSPYLTADIAHIDNRAFSALLGREHGSSVDGGAILANDPVLRLEHSDSPVGRLIFRLLDGRRRAAARKGTADLNMLFLLNMPFRAIGKMSGGRATDDLVEGVLRLANGKTIRGLWHIMRAYARGRRAEKQSQRIFANKSGGRA</sequence>
<comment type="caution">
    <text evidence="4">The sequence shown here is derived from an EMBL/GenBank/DDBJ whole genome shotgun (WGS) entry which is preliminary data.</text>
</comment>
<dbReference type="InterPro" id="IPR001764">
    <property type="entry name" value="Glyco_hydro_3_N"/>
</dbReference>
<keyword evidence="4" id="KW-0326">Glycosidase</keyword>
<dbReference type="InterPro" id="IPR013783">
    <property type="entry name" value="Ig-like_fold"/>
</dbReference>
<keyword evidence="5" id="KW-1185">Reference proteome</keyword>
<dbReference type="EC" id="3.2.1.21" evidence="4"/>
<dbReference type="PANTHER" id="PTHR42715">
    <property type="entry name" value="BETA-GLUCOSIDASE"/>
    <property type="match status" value="1"/>
</dbReference>
<dbReference type="SUPFAM" id="SSF51445">
    <property type="entry name" value="(Trans)glycosidases"/>
    <property type="match status" value="1"/>
</dbReference>
<dbReference type="PRINTS" id="PR00133">
    <property type="entry name" value="GLHYDRLASE3"/>
</dbReference>
<dbReference type="Pfam" id="PF14310">
    <property type="entry name" value="Fn3-like"/>
    <property type="match status" value="1"/>
</dbReference>
<feature type="domain" description="Fibronectin type III-like" evidence="3">
    <location>
        <begin position="573"/>
        <end position="644"/>
    </location>
</feature>
<dbReference type="Gene3D" id="3.20.20.300">
    <property type="entry name" value="Glycoside hydrolase, family 3, N-terminal domain"/>
    <property type="match status" value="2"/>
</dbReference>
<organism evidence="4 5">
    <name type="scientific">Microbacterium amylolyticum</name>
    <dbReference type="NCBI Taxonomy" id="936337"/>
    <lineage>
        <taxon>Bacteria</taxon>
        <taxon>Bacillati</taxon>
        <taxon>Actinomycetota</taxon>
        <taxon>Actinomycetes</taxon>
        <taxon>Micrococcales</taxon>
        <taxon>Microbacteriaceae</taxon>
        <taxon>Microbacterium</taxon>
    </lineage>
</organism>
<dbReference type="InterPro" id="IPR050288">
    <property type="entry name" value="Cellulose_deg_GH3"/>
</dbReference>
<protein>
    <submittedName>
        <fullName evidence="4">Beta-glucosidase</fullName>
        <ecNumber evidence="4">3.2.1.21</ecNumber>
    </submittedName>
</protein>
<evidence type="ECO:0000313" key="4">
    <source>
        <dbReference type="EMBL" id="MBP2435431.1"/>
    </source>
</evidence>
<evidence type="ECO:0000259" key="3">
    <source>
        <dbReference type="SMART" id="SM01217"/>
    </source>
</evidence>
<dbReference type="InterPro" id="IPR036881">
    <property type="entry name" value="Glyco_hydro_3_C_sf"/>
</dbReference>
<dbReference type="GO" id="GO:0008422">
    <property type="term" value="F:beta-glucosidase activity"/>
    <property type="evidence" value="ECO:0007669"/>
    <property type="project" value="UniProtKB-EC"/>
</dbReference>
<comment type="similarity">
    <text evidence="1">Belongs to the glycosyl hydrolase 3 family.</text>
</comment>
<dbReference type="Pfam" id="PF01915">
    <property type="entry name" value="Glyco_hydro_3_C"/>
    <property type="match status" value="1"/>
</dbReference>
<dbReference type="InterPro" id="IPR017853">
    <property type="entry name" value="GH"/>
</dbReference>
<accession>A0ABS4ZDR8</accession>
<dbReference type="Gene3D" id="2.60.40.10">
    <property type="entry name" value="Immunoglobulins"/>
    <property type="match status" value="1"/>
</dbReference>
<name>A0ABS4ZDR8_9MICO</name>
<dbReference type="Gene3D" id="3.40.50.1700">
    <property type="entry name" value="Glycoside hydrolase family 3 C-terminal domain"/>
    <property type="match status" value="2"/>
</dbReference>
<proteinExistence type="inferred from homology"/>
<dbReference type="PANTHER" id="PTHR42715:SF10">
    <property type="entry name" value="BETA-GLUCOSIDASE"/>
    <property type="match status" value="1"/>
</dbReference>
<evidence type="ECO:0000313" key="5">
    <source>
        <dbReference type="Proteomes" id="UP001519362"/>
    </source>
</evidence>
<dbReference type="Pfam" id="PF00933">
    <property type="entry name" value="Glyco_hydro_3"/>
    <property type="match status" value="1"/>
</dbReference>
<dbReference type="InterPro" id="IPR036962">
    <property type="entry name" value="Glyco_hydro_3_N_sf"/>
</dbReference>
<dbReference type="SUPFAM" id="SSF52279">
    <property type="entry name" value="Beta-D-glucan exohydrolase, C-terminal domain"/>
    <property type="match status" value="1"/>
</dbReference>
<dbReference type="InterPro" id="IPR002772">
    <property type="entry name" value="Glyco_hydro_3_C"/>
</dbReference>
<evidence type="ECO:0000256" key="1">
    <source>
        <dbReference type="ARBA" id="ARBA00005336"/>
    </source>
</evidence>
<reference evidence="4 5" key="1">
    <citation type="submission" date="2021-03" db="EMBL/GenBank/DDBJ databases">
        <title>Sequencing the genomes of 1000 actinobacteria strains.</title>
        <authorList>
            <person name="Klenk H.-P."/>
        </authorList>
    </citation>
    <scope>NUCLEOTIDE SEQUENCE [LARGE SCALE GENOMIC DNA]</scope>
    <source>
        <strain evidence="4 5">DSM 24221</strain>
    </source>
</reference>
<gene>
    <name evidence="4" type="ORF">JOF34_000017</name>
</gene>
<dbReference type="SMART" id="SM01217">
    <property type="entry name" value="Fn3_like"/>
    <property type="match status" value="1"/>
</dbReference>
<dbReference type="InterPro" id="IPR026891">
    <property type="entry name" value="Fn3-like"/>
</dbReference>
<evidence type="ECO:0000256" key="2">
    <source>
        <dbReference type="ARBA" id="ARBA00022801"/>
    </source>
</evidence>
<dbReference type="Proteomes" id="UP001519362">
    <property type="component" value="Unassembled WGS sequence"/>
</dbReference>
<dbReference type="RefSeq" id="WP_165132809.1">
    <property type="nucleotide sequence ID" value="NZ_CP049253.1"/>
</dbReference>